<dbReference type="OrthoDB" id="9794954at2"/>
<protein>
    <submittedName>
        <fullName evidence="4">Ferredoxin oxidoreductase</fullName>
    </submittedName>
</protein>
<evidence type="ECO:0000313" key="5">
    <source>
        <dbReference type="Proteomes" id="UP000050501"/>
    </source>
</evidence>
<dbReference type="FunFam" id="3.40.50.970:FF:000022">
    <property type="entry name" value="2-oxoglutarate ferredoxin oxidoreductase alpha subunit"/>
    <property type="match status" value="1"/>
</dbReference>
<dbReference type="InterPro" id="IPR002869">
    <property type="entry name" value="Pyrv_flavodox_OxRed_cen"/>
</dbReference>
<dbReference type="PANTHER" id="PTHR32154:SF29">
    <property type="entry name" value="BLR6743 PROTEIN"/>
    <property type="match status" value="1"/>
</dbReference>
<reference evidence="4 5" key="1">
    <citation type="submission" date="2015-07" db="EMBL/GenBank/DDBJ databases">
        <title>Genome sequence of Levilinea saccharolytica DSM 16555.</title>
        <authorList>
            <person name="Hemp J."/>
            <person name="Ward L.M."/>
            <person name="Pace L.A."/>
            <person name="Fischer W.W."/>
        </authorList>
    </citation>
    <scope>NUCLEOTIDE SEQUENCE [LARGE SCALE GENOMIC DNA]</scope>
    <source>
        <strain evidence="4 5">KIBI-1</strain>
    </source>
</reference>
<evidence type="ECO:0000259" key="2">
    <source>
        <dbReference type="Pfam" id="PF01558"/>
    </source>
</evidence>
<dbReference type="STRING" id="229921.ADN01_06670"/>
<dbReference type="Pfam" id="PF01558">
    <property type="entry name" value="POR"/>
    <property type="match status" value="1"/>
</dbReference>
<dbReference type="AlphaFoldDB" id="A0A0P6Y804"/>
<dbReference type="InterPro" id="IPR022367">
    <property type="entry name" value="2-oxoacid/accept_OxRdtase_asu"/>
</dbReference>
<evidence type="ECO:0000259" key="3">
    <source>
        <dbReference type="Pfam" id="PF01855"/>
    </source>
</evidence>
<dbReference type="InterPro" id="IPR009014">
    <property type="entry name" value="Transketo_C/PFOR_II"/>
</dbReference>
<proteinExistence type="predicted"/>
<feature type="domain" description="Pyruvate/ketoisovalerate oxidoreductase catalytic" evidence="2">
    <location>
        <begin position="30"/>
        <end position="192"/>
    </location>
</feature>
<dbReference type="GO" id="GO:0016903">
    <property type="term" value="F:oxidoreductase activity, acting on the aldehyde or oxo group of donors"/>
    <property type="evidence" value="ECO:0007669"/>
    <property type="project" value="InterPro"/>
</dbReference>
<feature type="domain" description="Pyruvate flavodoxin/ferredoxin oxidoreductase pyrimidine binding" evidence="3">
    <location>
        <begin position="229"/>
        <end position="392"/>
    </location>
</feature>
<dbReference type="PATRIC" id="fig|229921.5.peg.2221"/>
<sequence>MTQEPTAVTENQQTQAIVNDFCITFSTVNGSGSATANTTLLRALFKMGIPVTGKNIFPSNIQGLPTWFTLRISKQGYLARLEKDDIVVAMNPATFSKEQEYVVPGGVLLYPDDIKLAVTRTDIHVYPMPVKKLTKDAEVPPKLRDYIANMVYVGVLANLLGIDLEKIYQALDFHFKGKKSAIMSNYNVVVAAAEWAKANLEKKDNYRVEPMNATEGYIMADGNAAGALGSIYGGVQFVGWYPITPASSLAESFQEYLPMLRKDPVTGKDTCVVVQSEDELAAIGMAIGAGWAGLRSMTSTSGPGLSLMSEYMGLAYYTETPVVVWDVQRVGPSTGLPTRTAQGDLTQAAFISHGDANFIILIPGSVTECFEFGWRALDIAEHFQTPVIVMSDLDLGMNQWMCKKFEYPNEPMDRGKVLWEEDLQKMIERGNGQWGRYLDVDGDFIPYRTVAGNRHPRSAWFARGTGHDEFGRYTEEPDVWERMMNRLLAKFESSREHLPLPEVHTMPNAKIGIISMGSADAAVIEARDQMLAEDLPTDYLRVRAYPFSQQVKEFIRNHERTYVVELNRDGQLKQLLTLDNPELATHLIQVSHLDGLPLTARWIREQIMTQEAK</sequence>
<comment type="caution">
    <text evidence="4">The sequence shown here is derived from an EMBL/GenBank/DDBJ whole genome shotgun (WGS) entry which is preliminary data.</text>
</comment>
<dbReference type="CDD" id="cd07034">
    <property type="entry name" value="TPP_PYR_PFOR_IOR-alpha_like"/>
    <property type="match status" value="1"/>
</dbReference>
<dbReference type="SUPFAM" id="SSF53323">
    <property type="entry name" value="Pyruvate-ferredoxin oxidoreductase, PFOR, domain III"/>
    <property type="match status" value="1"/>
</dbReference>
<dbReference type="Pfam" id="PF01855">
    <property type="entry name" value="POR_N"/>
    <property type="match status" value="1"/>
</dbReference>
<evidence type="ECO:0000313" key="4">
    <source>
        <dbReference type="EMBL" id="KPL85053.1"/>
    </source>
</evidence>
<dbReference type="InterPro" id="IPR019752">
    <property type="entry name" value="Pyrv/ketoisovalerate_OxRed_cat"/>
</dbReference>
<accession>A0A0P6Y804</accession>
<dbReference type="PANTHER" id="PTHR32154">
    <property type="entry name" value="PYRUVATE-FLAVODOXIN OXIDOREDUCTASE-RELATED"/>
    <property type="match status" value="1"/>
</dbReference>
<dbReference type="SUPFAM" id="SSF52518">
    <property type="entry name" value="Thiamin diphosphate-binding fold (THDP-binding)"/>
    <property type="match status" value="1"/>
</dbReference>
<dbReference type="Proteomes" id="UP000050501">
    <property type="component" value="Unassembled WGS sequence"/>
</dbReference>
<dbReference type="RefSeq" id="WP_062418533.1">
    <property type="nucleotide sequence ID" value="NZ_DF967974.1"/>
</dbReference>
<dbReference type="NCBIfam" id="TIGR03710">
    <property type="entry name" value="OAFO_sf"/>
    <property type="match status" value="1"/>
</dbReference>
<name>A0A0P6Y804_9CHLR</name>
<evidence type="ECO:0000256" key="1">
    <source>
        <dbReference type="ARBA" id="ARBA00023002"/>
    </source>
</evidence>
<dbReference type="EMBL" id="LGCM01000027">
    <property type="protein sequence ID" value="KPL85053.1"/>
    <property type="molecule type" value="Genomic_DNA"/>
</dbReference>
<dbReference type="Gene3D" id="3.40.50.970">
    <property type="match status" value="1"/>
</dbReference>
<dbReference type="SUPFAM" id="SSF52922">
    <property type="entry name" value="TK C-terminal domain-like"/>
    <property type="match status" value="1"/>
</dbReference>
<dbReference type="InterPro" id="IPR029061">
    <property type="entry name" value="THDP-binding"/>
</dbReference>
<organism evidence="4 5">
    <name type="scientific">Levilinea saccharolytica</name>
    <dbReference type="NCBI Taxonomy" id="229921"/>
    <lineage>
        <taxon>Bacteria</taxon>
        <taxon>Bacillati</taxon>
        <taxon>Chloroflexota</taxon>
        <taxon>Anaerolineae</taxon>
        <taxon>Anaerolineales</taxon>
        <taxon>Anaerolineaceae</taxon>
        <taxon>Levilinea</taxon>
    </lineage>
</organism>
<keyword evidence="5" id="KW-1185">Reference proteome</keyword>
<dbReference type="Gene3D" id="3.40.50.920">
    <property type="match status" value="1"/>
</dbReference>
<keyword evidence="1" id="KW-0560">Oxidoreductase</keyword>
<dbReference type="Gene3D" id="3.40.920.10">
    <property type="entry name" value="Pyruvate-ferredoxin oxidoreductase, PFOR, domain III"/>
    <property type="match status" value="1"/>
</dbReference>
<dbReference type="InterPro" id="IPR002880">
    <property type="entry name" value="Pyrv_Fd/Flavodoxin_OxRdtase_N"/>
</dbReference>
<dbReference type="InterPro" id="IPR050722">
    <property type="entry name" value="Pyruvate:ferred/Flavod_OxRd"/>
</dbReference>
<gene>
    <name evidence="4" type="ORF">ADN01_06670</name>
</gene>
<dbReference type="GO" id="GO:0006979">
    <property type="term" value="P:response to oxidative stress"/>
    <property type="evidence" value="ECO:0007669"/>
    <property type="project" value="TreeGrafter"/>
</dbReference>